<keyword evidence="2" id="KW-1185">Reference proteome</keyword>
<proteinExistence type="predicted"/>
<name>A0ABD3BDT7_9LAMI</name>
<dbReference type="InterPro" id="IPR036047">
    <property type="entry name" value="F-box-like_dom_sf"/>
</dbReference>
<dbReference type="AlphaFoldDB" id="A0ABD3BDT7"/>
<dbReference type="EMBL" id="JAVIJP010000100">
    <property type="protein sequence ID" value="KAL3615553.1"/>
    <property type="molecule type" value="Genomic_DNA"/>
</dbReference>
<accession>A0ABD3BDT7</accession>
<organism evidence="1 2">
    <name type="scientific">Castilleja foliolosa</name>
    <dbReference type="NCBI Taxonomy" id="1961234"/>
    <lineage>
        <taxon>Eukaryota</taxon>
        <taxon>Viridiplantae</taxon>
        <taxon>Streptophyta</taxon>
        <taxon>Embryophyta</taxon>
        <taxon>Tracheophyta</taxon>
        <taxon>Spermatophyta</taxon>
        <taxon>Magnoliopsida</taxon>
        <taxon>eudicotyledons</taxon>
        <taxon>Gunneridae</taxon>
        <taxon>Pentapetalae</taxon>
        <taxon>asterids</taxon>
        <taxon>lamiids</taxon>
        <taxon>Lamiales</taxon>
        <taxon>Orobanchaceae</taxon>
        <taxon>Pedicularideae</taxon>
        <taxon>Castillejinae</taxon>
        <taxon>Castilleja</taxon>
    </lineage>
</organism>
<reference evidence="2" key="1">
    <citation type="journal article" date="2024" name="IScience">
        <title>Strigolactones Initiate the Formation of Haustorium-like Structures in Castilleja.</title>
        <authorList>
            <person name="Buerger M."/>
            <person name="Peterson D."/>
            <person name="Chory J."/>
        </authorList>
    </citation>
    <scope>NUCLEOTIDE SEQUENCE [LARGE SCALE GENOMIC DNA]</scope>
</reference>
<comment type="caution">
    <text evidence="1">The sequence shown here is derived from an EMBL/GenBank/DDBJ whole genome shotgun (WGS) entry which is preliminary data.</text>
</comment>
<gene>
    <name evidence="1" type="ORF">CASFOL_041214</name>
</gene>
<dbReference type="Proteomes" id="UP001632038">
    <property type="component" value="Unassembled WGS sequence"/>
</dbReference>
<evidence type="ECO:0000313" key="2">
    <source>
        <dbReference type="Proteomes" id="UP001632038"/>
    </source>
</evidence>
<evidence type="ECO:0000313" key="1">
    <source>
        <dbReference type="EMBL" id="KAL3615553.1"/>
    </source>
</evidence>
<protein>
    <submittedName>
        <fullName evidence="1">Uncharacterized protein</fullName>
    </submittedName>
</protein>
<sequence length="44" mass="5072">MAFSFGMTLIILTRLPARSIQRFKFVSKLWGEPISRSSSDVKRL</sequence>
<dbReference type="SUPFAM" id="SSF81383">
    <property type="entry name" value="F-box domain"/>
    <property type="match status" value="1"/>
</dbReference>